<keyword evidence="2" id="KW-0092">Biotin</keyword>
<feature type="domain" description="Biotin protein ligase C-terminal" evidence="5">
    <location>
        <begin position="223"/>
        <end position="268"/>
    </location>
</feature>
<organism evidence="7 8">
    <name type="scientific">Nitratireductor arenosus</name>
    <dbReference type="NCBI Taxonomy" id="2682096"/>
    <lineage>
        <taxon>Bacteria</taxon>
        <taxon>Pseudomonadati</taxon>
        <taxon>Pseudomonadota</taxon>
        <taxon>Alphaproteobacteria</taxon>
        <taxon>Hyphomicrobiales</taxon>
        <taxon>Phyllobacteriaceae</taxon>
        <taxon>Nitratireductor</taxon>
    </lineage>
</organism>
<evidence type="ECO:0000256" key="2">
    <source>
        <dbReference type="ARBA" id="ARBA00023267"/>
    </source>
</evidence>
<evidence type="ECO:0000256" key="3">
    <source>
        <dbReference type="ARBA" id="ARBA00024227"/>
    </source>
</evidence>
<dbReference type="PANTHER" id="PTHR12835">
    <property type="entry name" value="BIOTIN PROTEIN LIGASE"/>
    <property type="match status" value="1"/>
</dbReference>
<reference evidence="7 8" key="1">
    <citation type="submission" date="2019-12" db="EMBL/GenBank/DDBJ databases">
        <title>Nitratireductor arenosus sp. nov., Isolated from sea sand, Jeju island, South Korea.</title>
        <authorList>
            <person name="Kim W."/>
        </authorList>
    </citation>
    <scope>NUCLEOTIDE SEQUENCE [LARGE SCALE GENOMIC DNA]</scope>
    <source>
        <strain evidence="7 8">CAU 1489</strain>
    </source>
</reference>
<keyword evidence="1 7" id="KW-0436">Ligase</keyword>
<dbReference type="Gene3D" id="2.30.30.100">
    <property type="match status" value="1"/>
</dbReference>
<dbReference type="EC" id="6.3.4.15" evidence="3"/>
<dbReference type="InterPro" id="IPR045864">
    <property type="entry name" value="aa-tRNA-synth_II/BPL/LPL"/>
</dbReference>
<dbReference type="GO" id="GO:0004077">
    <property type="term" value="F:biotin--[biotin carboxyl-carrier protein] ligase activity"/>
    <property type="evidence" value="ECO:0007669"/>
    <property type="project" value="UniProtKB-EC"/>
</dbReference>
<dbReference type="InterPro" id="IPR004408">
    <property type="entry name" value="Biotin_CoA_COase_ligase"/>
</dbReference>
<evidence type="ECO:0000259" key="6">
    <source>
        <dbReference type="Pfam" id="PF03099"/>
    </source>
</evidence>
<gene>
    <name evidence="7" type="ORF">GN330_16755</name>
</gene>
<dbReference type="GO" id="GO:0005737">
    <property type="term" value="C:cytoplasm"/>
    <property type="evidence" value="ECO:0007669"/>
    <property type="project" value="TreeGrafter"/>
</dbReference>
<dbReference type="SUPFAM" id="SSF55681">
    <property type="entry name" value="Class II aaRS and biotin synthetases"/>
    <property type="match status" value="1"/>
</dbReference>
<dbReference type="PANTHER" id="PTHR12835:SF5">
    <property type="entry name" value="BIOTIN--PROTEIN LIGASE"/>
    <property type="match status" value="1"/>
</dbReference>
<evidence type="ECO:0000259" key="5">
    <source>
        <dbReference type="Pfam" id="PF02237"/>
    </source>
</evidence>
<feature type="domain" description="BPL/LPL catalytic" evidence="6">
    <location>
        <begin position="24"/>
        <end position="161"/>
    </location>
</feature>
<comment type="catalytic activity">
    <reaction evidence="4">
        <text>biotin + L-lysyl-[protein] + ATP = N(6)-biotinyl-L-lysyl-[protein] + AMP + diphosphate + H(+)</text>
        <dbReference type="Rhea" id="RHEA:11756"/>
        <dbReference type="Rhea" id="RHEA-COMP:9752"/>
        <dbReference type="Rhea" id="RHEA-COMP:10505"/>
        <dbReference type="ChEBI" id="CHEBI:15378"/>
        <dbReference type="ChEBI" id="CHEBI:29969"/>
        <dbReference type="ChEBI" id="CHEBI:30616"/>
        <dbReference type="ChEBI" id="CHEBI:33019"/>
        <dbReference type="ChEBI" id="CHEBI:57586"/>
        <dbReference type="ChEBI" id="CHEBI:83144"/>
        <dbReference type="ChEBI" id="CHEBI:456215"/>
        <dbReference type="EC" id="6.3.4.15"/>
    </reaction>
</comment>
<evidence type="ECO:0000313" key="7">
    <source>
        <dbReference type="EMBL" id="MVA98898.1"/>
    </source>
</evidence>
<dbReference type="Pfam" id="PF02237">
    <property type="entry name" value="BPL_C"/>
    <property type="match status" value="1"/>
</dbReference>
<dbReference type="RefSeq" id="WP_156713873.1">
    <property type="nucleotide sequence ID" value="NZ_WPHG01000004.1"/>
</dbReference>
<keyword evidence="8" id="KW-1185">Reference proteome</keyword>
<dbReference type="Pfam" id="PF03099">
    <property type="entry name" value="BPL_LplA_LipB"/>
    <property type="match status" value="1"/>
</dbReference>
<comment type="caution">
    <text evidence="7">The sequence shown here is derived from an EMBL/GenBank/DDBJ whole genome shotgun (WGS) entry which is preliminary data.</text>
</comment>
<dbReference type="InterPro" id="IPR003142">
    <property type="entry name" value="BPL_C"/>
</dbReference>
<evidence type="ECO:0000313" key="8">
    <source>
        <dbReference type="Proteomes" id="UP000463224"/>
    </source>
</evidence>
<dbReference type="EMBL" id="WPHG01000004">
    <property type="protein sequence ID" value="MVA98898.1"/>
    <property type="molecule type" value="Genomic_DNA"/>
</dbReference>
<proteinExistence type="predicted"/>
<accession>A0A844QLH1</accession>
<dbReference type="CDD" id="cd16442">
    <property type="entry name" value="BPL"/>
    <property type="match status" value="1"/>
</dbReference>
<dbReference type="Gene3D" id="3.30.930.10">
    <property type="entry name" value="Bira Bifunctional Protein, Domain 2"/>
    <property type="match status" value="1"/>
</dbReference>
<dbReference type="InterPro" id="IPR004143">
    <property type="entry name" value="BPL_LPL_catalytic"/>
</dbReference>
<sequence length="277" mass="28707">MGFVLAPPASAAGFRLEAFDTIGSTNATALERARAGDPGRLWVVSSKQETGRGRRGRVWATPEGNLAATLLLVNCCPMPVAATLGFVAGLALGDALEACVPDAGRIAIGADGGGDARAKSRFELKWPNDVLAGGAKLAGILLESTMLEGGGFAVAIGIGVNVVAHPAEMPYPATSLTVLGARGDAQTLFLALSDAWLAAERIWDGGRGLDAVRRTWLKRAAGLGSEVAVRVDGEIVRGVFETIDAECRFVVRDRHGKHWKIAAGDVHFGVIASAAAD</sequence>
<evidence type="ECO:0000256" key="1">
    <source>
        <dbReference type="ARBA" id="ARBA00022598"/>
    </source>
</evidence>
<name>A0A844QLH1_9HYPH</name>
<dbReference type="Proteomes" id="UP000463224">
    <property type="component" value="Unassembled WGS sequence"/>
</dbReference>
<protein>
    <recommendedName>
        <fullName evidence="3">biotin--[biotin carboxyl-carrier protein] ligase</fullName>
        <ecNumber evidence="3">6.3.4.15</ecNumber>
    </recommendedName>
</protein>
<evidence type="ECO:0000256" key="4">
    <source>
        <dbReference type="ARBA" id="ARBA00047846"/>
    </source>
</evidence>
<dbReference type="AlphaFoldDB" id="A0A844QLH1"/>